<keyword evidence="2" id="KW-1185">Reference proteome</keyword>
<organism evidence="1 2">
    <name type="scientific">Abeliophyllum distichum</name>
    <dbReference type="NCBI Taxonomy" id="126358"/>
    <lineage>
        <taxon>Eukaryota</taxon>
        <taxon>Viridiplantae</taxon>
        <taxon>Streptophyta</taxon>
        <taxon>Embryophyta</taxon>
        <taxon>Tracheophyta</taxon>
        <taxon>Spermatophyta</taxon>
        <taxon>Magnoliopsida</taxon>
        <taxon>eudicotyledons</taxon>
        <taxon>Gunneridae</taxon>
        <taxon>Pentapetalae</taxon>
        <taxon>asterids</taxon>
        <taxon>lamiids</taxon>
        <taxon>Lamiales</taxon>
        <taxon>Oleaceae</taxon>
        <taxon>Forsythieae</taxon>
        <taxon>Abeliophyllum</taxon>
    </lineage>
</organism>
<proteinExistence type="predicted"/>
<sequence length="108" mass="12132">MCYVENFQIKNASAVLILDFEPPIGRIEPLDMTEKIQVTDGKEFNIGTDLPPEQMADLIKGLMDNIDVFAWNPSDILGISSSIAQHRLGTFPEAKLVKQKNRNFAPDR</sequence>
<evidence type="ECO:0000313" key="1">
    <source>
        <dbReference type="EMBL" id="KAL2527302.1"/>
    </source>
</evidence>
<reference evidence="2" key="1">
    <citation type="submission" date="2024-07" db="EMBL/GenBank/DDBJ databases">
        <title>Two chromosome-level genome assemblies of Korean endemic species Abeliophyllum distichum and Forsythia ovata (Oleaceae).</title>
        <authorList>
            <person name="Jang H."/>
        </authorList>
    </citation>
    <scope>NUCLEOTIDE SEQUENCE [LARGE SCALE GENOMIC DNA]</scope>
</reference>
<gene>
    <name evidence="1" type="ORF">Adt_12356</name>
</gene>
<protein>
    <submittedName>
        <fullName evidence="1">Ribonuclease H</fullName>
    </submittedName>
</protein>
<name>A0ABD1UQS9_9LAMI</name>
<comment type="caution">
    <text evidence="1">The sequence shown here is derived from an EMBL/GenBank/DDBJ whole genome shotgun (WGS) entry which is preliminary data.</text>
</comment>
<dbReference type="Proteomes" id="UP001604336">
    <property type="component" value="Unassembled WGS sequence"/>
</dbReference>
<dbReference type="AlphaFoldDB" id="A0ABD1UQS9"/>
<accession>A0ABD1UQS9</accession>
<evidence type="ECO:0000313" key="2">
    <source>
        <dbReference type="Proteomes" id="UP001604336"/>
    </source>
</evidence>
<dbReference type="EMBL" id="JBFOLK010000003">
    <property type="protein sequence ID" value="KAL2527302.1"/>
    <property type="molecule type" value="Genomic_DNA"/>
</dbReference>